<name>A0A8X8AS46_BRACI</name>
<protein>
    <recommendedName>
        <fullName evidence="1">F-box associated beta-propeller type 3 domain-containing protein</fullName>
    </recommendedName>
</protein>
<dbReference type="OrthoDB" id="1108608at2759"/>
<dbReference type="PANTHER" id="PTHR31111">
    <property type="entry name" value="BNAA05G37150D PROTEIN-RELATED"/>
    <property type="match status" value="1"/>
</dbReference>
<dbReference type="InterPro" id="IPR013187">
    <property type="entry name" value="F-box-assoc_dom_typ3"/>
</dbReference>
<dbReference type="EMBL" id="JAAMPC010000005">
    <property type="protein sequence ID" value="KAG2310013.1"/>
    <property type="molecule type" value="Genomic_DNA"/>
</dbReference>
<gene>
    <name evidence="2" type="ORF">Bca52824_021570</name>
</gene>
<proteinExistence type="predicted"/>
<reference evidence="2 3" key="1">
    <citation type="submission" date="2020-02" db="EMBL/GenBank/DDBJ databases">
        <authorList>
            <person name="Ma Q."/>
            <person name="Huang Y."/>
            <person name="Song X."/>
            <person name="Pei D."/>
        </authorList>
    </citation>
    <scope>NUCLEOTIDE SEQUENCE [LARGE SCALE GENOMIC DNA]</scope>
    <source>
        <strain evidence="2">Sxm20200214</strain>
        <tissue evidence="2">Leaf</tissue>
    </source>
</reference>
<feature type="domain" description="F-box associated beta-propeller type 3" evidence="1">
    <location>
        <begin position="4"/>
        <end position="154"/>
    </location>
</feature>
<evidence type="ECO:0000313" key="2">
    <source>
        <dbReference type="EMBL" id="KAG2310013.1"/>
    </source>
</evidence>
<dbReference type="AlphaFoldDB" id="A0A8X8AS46"/>
<organism evidence="2 3">
    <name type="scientific">Brassica carinata</name>
    <name type="common">Ethiopian mustard</name>
    <name type="synonym">Abyssinian cabbage</name>
    <dbReference type="NCBI Taxonomy" id="52824"/>
    <lineage>
        <taxon>Eukaryota</taxon>
        <taxon>Viridiplantae</taxon>
        <taxon>Streptophyta</taxon>
        <taxon>Embryophyta</taxon>
        <taxon>Tracheophyta</taxon>
        <taxon>Spermatophyta</taxon>
        <taxon>Magnoliopsida</taxon>
        <taxon>eudicotyledons</taxon>
        <taxon>Gunneridae</taxon>
        <taxon>Pentapetalae</taxon>
        <taxon>rosids</taxon>
        <taxon>malvids</taxon>
        <taxon>Brassicales</taxon>
        <taxon>Brassicaceae</taxon>
        <taxon>Brassiceae</taxon>
        <taxon>Brassica</taxon>
    </lineage>
</organism>
<dbReference type="Pfam" id="PF08268">
    <property type="entry name" value="FBA_3"/>
    <property type="match status" value="1"/>
</dbReference>
<dbReference type="Proteomes" id="UP000886595">
    <property type="component" value="Unassembled WGS sequence"/>
</dbReference>
<accession>A0A8X8AS46</accession>
<evidence type="ECO:0000259" key="1">
    <source>
        <dbReference type="Pfam" id="PF08268"/>
    </source>
</evidence>
<dbReference type="NCBIfam" id="TIGR01640">
    <property type="entry name" value="F_box_assoc_1"/>
    <property type="match status" value="1"/>
</dbReference>
<comment type="caution">
    <text evidence="2">The sequence shown here is derived from an EMBL/GenBank/DDBJ whole genome shotgun (WGS) entry which is preliminary data.</text>
</comment>
<dbReference type="PANTHER" id="PTHR31111:SF100">
    <property type="entry name" value="F-BOX DOMAIN-CONTAINING PROTEIN"/>
    <property type="match status" value="1"/>
</dbReference>
<keyword evidence="3" id="KW-1185">Reference proteome</keyword>
<dbReference type="InterPro" id="IPR017451">
    <property type="entry name" value="F-box-assoc_interact_dom"/>
</dbReference>
<evidence type="ECO:0000313" key="3">
    <source>
        <dbReference type="Proteomes" id="UP000886595"/>
    </source>
</evidence>
<sequence>MTMGLSINGFLYYGAWAPSHSSTPVFVCFDVRHERLSFITTEVLVLERYTILIEYKGKLAVIVPHHLGRGSYFDRFDLWILEDVEKHDWSRQTFELPMSLPFSLGMGKSMTSQGTNKAGEIVFSPTTLPYRAQPFYVFYYNPDTKDMRRVRIHG</sequence>